<keyword evidence="1" id="KW-0812">Transmembrane</keyword>
<dbReference type="RefSeq" id="WP_189356893.1">
    <property type="nucleotide sequence ID" value="NZ_BMYU01000004.1"/>
</dbReference>
<feature type="transmembrane region" description="Helical" evidence="1">
    <location>
        <begin position="47"/>
        <end position="69"/>
    </location>
</feature>
<dbReference type="EMBL" id="BMYU01000004">
    <property type="protein sequence ID" value="GGX40426.1"/>
    <property type="molecule type" value="Genomic_DNA"/>
</dbReference>
<keyword evidence="1" id="KW-0472">Membrane</keyword>
<protein>
    <submittedName>
        <fullName evidence="2">Fimb protein</fullName>
    </submittedName>
</protein>
<keyword evidence="1" id="KW-1133">Transmembrane helix</keyword>
<reference evidence="3" key="1">
    <citation type="journal article" date="2019" name="Int. J. Syst. Evol. Microbiol.">
        <title>The Global Catalogue of Microorganisms (GCM) 10K type strain sequencing project: providing services to taxonomists for standard genome sequencing and annotation.</title>
        <authorList>
            <consortium name="The Broad Institute Genomics Platform"/>
            <consortium name="The Broad Institute Genome Sequencing Center for Infectious Disease"/>
            <person name="Wu L."/>
            <person name="Ma J."/>
        </authorList>
    </citation>
    <scope>NUCLEOTIDE SEQUENCE [LARGE SCALE GENOMIC DNA]</scope>
    <source>
        <strain evidence="3">KCTC 23917</strain>
    </source>
</reference>
<proteinExistence type="predicted"/>
<dbReference type="Proteomes" id="UP000653343">
    <property type="component" value="Unassembled WGS sequence"/>
</dbReference>
<sequence>MNSVTYIRLKAALIHLTLSVVVAVLCAVLILHLWFPGQYREMAGGSHLLILIISVDVVLGPLLTFVVFNTQKPRREILRDLLVVFVLQISGLAYGIHTVYLARPVALVFEQTRFRVVSFIQVEQSELLNKSSDVEDISLSGPILLSVRDFKDDKEKSDAAEKGLAGSDVGVRPKFWQPYHFADMQLRKVARPYDVLLKKYPADSIVSELPGKLGAAPSELVFVPVVTRTGDWVAVLSSRTLVPLDFIPKDGFFELAAKS</sequence>
<gene>
    <name evidence="2" type="ORF">GCM10010946_18440</name>
</gene>
<evidence type="ECO:0000256" key="1">
    <source>
        <dbReference type="SAM" id="Phobius"/>
    </source>
</evidence>
<name>A0ABQ2XXG4_9BURK</name>
<keyword evidence="3" id="KW-1185">Reference proteome</keyword>
<accession>A0ABQ2XXG4</accession>
<feature type="transmembrane region" description="Helical" evidence="1">
    <location>
        <begin position="12"/>
        <end position="35"/>
    </location>
</feature>
<feature type="transmembrane region" description="Helical" evidence="1">
    <location>
        <begin position="81"/>
        <end position="102"/>
    </location>
</feature>
<organism evidence="2 3">
    <name type="scientific">Undibacterium squillarum</name>
    <dbReference type="NCBI Taxonomy" id="1131567"/>
    <lineage>
        <taxon>Bacteria</taxon>
        <taxon>Pseudomonadati</taxon>
        <taxon>Pseudomonadota</taxon>
        <taxon>Betaproteobacteria</taxon>
        <taxon>Burkholderiales</taxon>
        <taxon>Oxalobacteraceae</taxon>
        <taxon>Undibacterium</taxon>
    </lineage>
</organism>
<evidence type="ECO:0000313" key="2">
    <source>
        <dbReference type="EMBL" id="GGX40426.1"/>
    </source>
</evidence>
<comment type="caution">
    <text evidence="2">The sequence shown here is derived from an EMBL/GenBank/DDBJ whole genome shotgun (WGS) entry which is preliminary data.</text>
</comment>
<evidence type="ECO:0000313" key="3">
    <source>
        <dbReference type="Proteomes" id="UP000653343"/>
    </source>
</evidence>